<dbReference type="InterPro" id="IPR007138">
    <property type="entry name" value="ABM_dom"/>
</dbReference>
<dbReference type="RefSeq" id="WP_027892711.1">
    <property type="nucleotide sequence ID" value="NZ_QWLA01000002.1"/>
</dbReference>
<keyword evidence="3" id="KW-1185">Reference proteome</keyword>
<dbReference type="Gene3D" id="3.30.70.100">
    <property type="match status" value="1"/>
</dbReference>
<dbReference type="OrthoDB" id="9798157at2"/>
<dbReference type="Proteomes" id="UP000265341">
    <property type="component" value="Unassembled WGS sequence"/>
</dbReference>
<dbReference type="SUPFAM" id="SSF54909">
    <property type="entry name" value="Dimeric alpha+beta barrel"/>
    <property type="match status" value="1"/>
</dbReference>
<keyword evidence="2" id="KW-0560">Oxidoreductase</keyword>
<sequence length="97" mass="11483">MVLESAYLSVKPGQEPEFEAAFARASALIASTSGYRWHRLHRTLEDPSLYLLLVEWDTLEAHTVGFRQSPRYQDWKKLLHHFYEPFPTVWHHTQVYP</sequence>
<comment type="caution">
    <text evidence="2">The sequence shown here is derived from an EMBL/GenBank/DDBJ whole genome shotgun (WGS) entry which is preliminary data.</text>
</comment>
<keyword evidence="2" id="KW-0503">Monooxygenase</keyword>
<dbReference type="AlphaFoldDB" id="A0A399F106"/>
<dbReference type="EMBL" id="QWLA01000002">
    <property type="protein sequence ID" value="RIH89660.1"/>
    <property type="molecule type" value="Genomic_DNA"/>
</dbReference>
<evidence type="ECO:0000259" key="1">
    <source>
        <dbReference type="PROSITE" id="PS51725"/>
    </source>
</evidence>
<organism evidence="2 3">
    <name type="scientific">Calidithermus roseus</name>
    <dbReference type="NCBI Taxonomy" id="1644118"/>
    <lineage>
        <taxon>Bacteria</taxon>
        <taxon>Thermotogati</taxon>
        <taxon>Deinococcota</taxon>
        <taxon>Deinococci</taxon>
        <taxon>Thermales</taxon>
        <taxon>Thermaceae</taxon>
        <taxon>Calidithermus</taxon>
    </lineage>
</organism>
<dbReference type="Pfam" id="PF03992">
    <property type="entry name" value="ABM"/>
    <property type="match status" value="1"/>
</dbReference>
<evidence type="ECO:0000313" key="3">
    <source>
        <dbReference type="Proteomes" id="UP000265341"/>
    </source>
</evidence>
<accession>A0A399F106</accession>
<proteinExistence type="predicted"/>
<feature type="domain" description="ABM" evidence="1">
    <location>
        <begin position="2"/>
        <end position="91"/>
    </location>
</feature>
<name>A0A399F106_9DEIN</name>
<reference evidence="2 3" key="1">
    <citation type="submission" date="2018-08" db="EMBL/GenBank/DDBJ databases">
        <title>Meiothermus roseus NBRC 110900 genome sequencing project.</title>
        <authorList>
            <person name="Da Costa M.S."/>
            <person name="Albuquerque L."/>
            <person name="Raposo P."/>
            <person name="Froufe H.J.C."/>
            <person name="Barroso C.S."/>
            <person name="Egas C."/>
        </authorList>
    </citation>
    <scope>NUCLEOTIDE SEQUENCE [LARGE SCALE GENOMIC DNA]</scope>
    <source>
        <strain evidence="2 3">NBRC 110900</strain>
    </source>
</reference>
<dbReference type="InterPro" id="IPR011008">
    <property type="entry name" value="Dimeric_a/b-barrel"/>
</dbReference>
<gene>
    <name evidence="2" type="ORF">Mrose_00249</name>
</gene>
<dbReference type="GO" id="GO:0004497">
    <property type="term" value="F:monooxygenase activity"/>
    <property type="evidence" value="ECO:0007669"/>
    <property type="project" value="UniProtKB-KW"/>
</dbReference>
<evidence type="ECO:0000313" key="2">
    <source>
        <dbReference type="EMBL" id="RIH89660.1"/>
    </source>
</evidence>
<dbReference type="PROSITE" id="PS51725">
    <property type="entry name" value="ABM"/>
    <property type="match status" value="1"/>
</dbReference>
<protein>
    <submittedName>
        <fullName evidence="2">Antibiotic biosynthesis monooxygenase</fullName>
    </submittedName>
</protein>